<dbReference type="InterPro" id="IPR003615">
    <property type="entry name" value="HNH_nuc"/>
</dbReference>
<keyword evidence="3" id="KW-1185">Reference proteome</keyword>
<protein>
    <recommendedName>
        <fullName evidence="1">HNH nuclease domain-containing protein</fullName>
    </recommendedName>
</protein>
<dbReference type="Proteomes" id="UP000037904">
    <property type="component" value="Unassembled WGS sequence"/>
</dbReference>
<gene>
    <name evidence="2" type="ORF">FLAG1_09033</name>
</gene>
<organism evidence="2 3">
    <name type="scientific">Fusarium langsethiae</name>
    <dbReference type="NCBI Taxonomy" id="179993"/>
    <lineage>
        <taxon>Eukaryota</taxon>
        <taxon>Fungi</taxon>
        <taxon>Dikarya</taxon>
        <taxon>Ascomycota</taxon>
        <taxon>Pezizomycotina</taxon>
        <taxon>Sordariomycetes</taxon>
        <taxon>Hypocreomycetidae</taxon>
        <taxon>Hypocreales</taxon>
        <taxon>Nectriaceae</taxon>
        <taxon>Fusarium</taxon>
    </lineage>
</organism>
<reference evidence="2 3" key="1">
    <citation type="submission" date="2015-04" db="EMBL/GenBank/DDBJ databases">
        <title>The draft genome sequence of Fusarium langsethiae, a T-2/HT-2 mycotoxin producer.</title>
        <authorList>
            <person name="Lysoe E."/>
            <person name="Divon H.H."/>
            <person name="Terzi V."/>
            <person name="Orru L."/>
            <person name="Lamontanara A."/>
            <person name="Kolseth A.-K."/>
            <person name="Frandsen R.J."/>
            <person name="Nielsen K."/>
            <person name="Thrane U."/>
        </authorList>
    </citation>
    <scope>NUCLEOTIDE SEQUENCE [LARGE SCALE GENOMIC DNA]</scope>
    <source>
        <strain evidence="2 3">Fl201059</strain>
    </source>
</reference>
<dbReference type="EMBL" id="JXCE01000312">
    <property type="protein sequence ID" value="KPA38133.1"/>
    <property type="molecule type" value="Genomic_DNA"/>
</dbReference>
<accession>A0A0M9ER45</accession>
<dbReference type="OrthoDB" id="5101513at2759"/>
<evidence type="ECO:0000259" key="1">
    <source>
        <dbReference type="Pfam" id="PF13391"/>
    </source>
</evidence>
<evidence type="ECO:0000313" key="3">
    <source>
        <dbReference type="Proteomes" id="UP000037904"/>
    </source>
</evidence>
<comment type="caution">
    <text evidence="2">The sequence shown here is derived from an EMBL/GenBank/DDBJ whole genome shotgun (WGS) entry which is preliminary data.</text>
</comment>
<feature type="domain" description="HNH nuclease" evidence="1">
    <location>
        <begin position="41"/>
        <end position="97"/>
    </location>
</feature>
<name>A0A0M9ER45_FUSLA</name>
<proteinExistence type="predicted"/>
<evidence type="ECO:0000313" key="2">
    <source>
        <dbReference type="EMBL" id="KPA38133.1"/>
    </source>
</evidence>
<dbReference type="Pfam" id="PF13391">
    <property type="entry name" value="HNH_2"/>
    <property type="match status" value="1"/>
</dbReference>
<sequence>MQKGTSVLQILLEAQMARKYCSDSPAPGDLWDPILHVWRSPNSGLLKASHLFPSRQANFMNAIFGPGAREDLFSPRNGLFLHPLIEKALHHGFIAIVPDVELDDVWPWWHVTNVSQSIQVLEWDKLDVKDYKTTGLGHAMFGGRI</sequence>
<dbReference type="AlphaFoldDB" id="A0A0M9ER45"/>